<evidence type="ECO:0000313" key="1">
    <source>
        <dbReference type="EMBL" id="GAW95497.1"/>
    </source>
</evidence>
<gene>
    <name evidence="1" type="ORF">MTCD1_01099</name>
</gene>
<name>A0ABQ0MTF8_9GAMM</name>
<dbReference type="Proteomes" id="UP000197068">
    <property type="component" value="Unassembled WGS sequence"/>
</dbReference>
<comment type="caution">
    <text evidence="1">The sequence shown here is derived from an EMBL/GenBank/DDBJ whole genome shotgun (WGS) entry which is preliminary data.</text>
</comment>
<protein>
    <submittedName>
        <fullName evidence="1">Uncharacterized protein</fullName>
    </submittedName>
</protein>
<evidence type="ECO:0000313" key="2">
    <source>
        <dbReference type="Proteomes" id="UP000197068"/>
    </source>
</evidence>
<proteinExistence type="predicted"/>
<dbReference type="RefSeq" id="WP_057183513.1">
    <property type="nucleotide sequence ID" value="NZ_BDQM01000006.1"/>
</dbReference>
<keyword evidence="2" id="KW-1185">Reference proteome</keyword>
<accession>A0ABQ0MTF8</accession>
<reference evidence="1 2" key="1">
    <citation type="submission" date="2017-06" db="EMBL/GenBank/DDBJ databases">
        <title>Whole Genome Sequences of Colwellia marinimaniae MTCD1.</title>
        <authorList>
            <person name="Kusumoto H."/>
            <person name="Inoue M."/>
            <person name="Tanikawa K."/>
            <person name="Maeji H."/>
            <person name="Cameron J.H."/>
            <person name="Bartlett D.H."/>
        </authorList>
    </citation>
    <scope>NUCLEOTIDE SEQUENCE [LARGE SCALE GENOMIC DNA]</scope>
    <source>
        <strain evidence="1 2">MTCD1</strain>
    </source>
</reference>
<organism evidence="1 2">
    <name type="scientific">Colwellia marinimaniae</name>
    <dbReference type="NCBI Taxonomy" id="1513592"/>
    <lineage>
        <taxon>Bacteria</taxon>
        <taxon>Pseudomonadati</taxon>
        <taxon>Pseudomonadota</taxon>
        <taxon>Gammaproteobacteria</taxon>
        <taxon>Alteromonadales</taxon>
        <taxon>Colwelliaceae</taxon>
        <taxon>Colwellia</taxon>
    </lineage>
</organism>
<dbReference type="EMBL" id="BDQM01000006">
    <property type="protein sequence ID" value="GAW95497.1"/>
    <property type="molecule type" value="Genomic_DNA"/>
</dbReference>
<sequence>MQELPPLTLVKTWLDVVQQLDIPITIRDKRSKLLSYYFGSIAQAQSYVEENNDYYHRVS</sequence>